<comment type="caution">
    <text evidence="2">The sequence shown here is derived from an EMBL/GenBank/DDBJ whole genome shotgun (WGS) entry which is preliminary data.</text>
</comment>
<evidence type="ECO:0008006" key="4">
    <source>
        <dbReference type="Google" id="ProtNLM"/>
    </source>
</evidence>
<organism evidence="2 3">
    <name type="scientific">Nocardioides koreensis</name>
    <dbReference type="NCBI Taxonomy" id="433651"/>
    <lineage>
        <taxon>Bacteria</taxon>
        <taxon>Bacillati</taxon>
        <taxon>Actinomycetota</taxon>
        <taxon>Actinomycetes</taxon>
        <taxon>Propionibacteriales</taxon>
        <taxon>Nocardioidaceae</taxon>
        <taxon>Nocardioides</taxon>
    </lineage>
</organism>
<gene>
    <name evidence="2" type="ORF">GCM10009844_31660</name>
</gene>
<dbReference type="RefSeq" id="WP_344154275.1">
    <property type="nucleotide sequence ID" value="NZ_BAAAQR010000010.1"/>
</dbReference>
<sequence length="124" mass="12895">MAGVSPRATVTTPEPDRAYRWAWLSLALYPLAVAAAFVVGEGLASLYGYESGSEELAPWWVALGAGGPALLVLALPIVVTFHFGRRAVAGGRPVAKVPMYVGAGLVALFVLLNLVSYVVGLLVG</sequence>
<keyword evidence="1" id="KW-0812">Transmembrane</keyword>
<keyword evidence="3" id="KW-1185">Reference proteome</keyword>
<accession>A0ABN2ZZ46</accession>
<feature type="transmembrane region" description="Helical" evidence="1">
    <location>
        <begin position="21"/>
        <end position="39"/>
    </location>
</feature>
<feature type="transmembrane region" description="Helical" evidence="1">
    <location>
        <begin position="100"/>
        <end position="123"/>
    </location>
</feature>
<keyword evidence="1" id="KW-0472">Membrane</keyword>
<dbReference type="Proteomes" id="UP001501771">
    <property type="component" value="Unassembled WGS sequence"/>
</dbReference>
<protein>
    <recommendedName>
        <fullName evidence="4">Fumarate reductase subunit D</fullName>
    </recommendedName>
</protein>
<name>A0ABN2ZZ46_9ACTN</name>
<evidence type="ECO:0000256" key="1">
    <source>
        <dbReference type="SAM" id="Phobius"/>
    </source>
</evidence>
<feature type="transmembrane region" description="Helical" evidence="1">
    <location>
        <begin position="59"/>
        <end position="79"/>
    </location>
</feature>
<dbReference type="EMBL" id="BAAAQR010000010">
    <property type="protein sequence ID" value="GAA2150577.1"/>
    <property type="molecule type" value="Genomic_DNA"/>
</dbReference>
<evidence type="ECO:0000313" key="3">
    <source>
        <dbReference type="Proteomes" id="UP001501771"/>
    </source>
</evidence>
<keyword evidence="1" id="KW-1133">Transmembrane helix</keyword>
<reference evidence="2 3" key="1">
    <citation type="journal article" date="2019" name="Int. J. Syst. Evol. Microbiol.">
        <title>The Global Catalogue of Microorganisms (GCM) 10K type strain sequencing project: providing services to taxonomists for standard genome sequencing and annotation.</title>
        <authorList>
            <consortium name="The Broad Institute Genomics Platform"/>
            <consortium name="The Broad Institute Genome Sequencing Center for Infectious Disease"/>
            <person name="Wu L."/>
            <person name="Ma J."/>
        </authorList>
    </citation>
    <scope>NUCLEOTIDE SEQUENCE [LARGE SCALE GENOMIC DNA]</scope>
    <source>
        <strain evidence="2 3">JCM 16022</strain>
    </source>
</reference>
<evidence type="ECO:0000313" key="2">
    <source>
        <dbReference type="EMBL" id="GAA2150577.1"/>
    </source>
</evidence>
<proteinExistence type="predicted"/>